<dbReference type="GO" id="GO:0005829">
    <property type="term" value="C:cytosol"/>
    <property type="evidence" value="ECO:0007669"/>
    <property type="project" value="TreeGrafter"/>
</dbReference>
<dbReference type="EMBL" id="MT631260">
    <property type="protein sequence ID" value="QNO47357.1"/>
    <property type="molecule type" value="Genomic_DNA"/>
</dbReference>
<dbReference type="InterPro" id="IPR011761">
    <property type="entry name" value="ATP-grasp"/>
</dbReference>
<keyword evidence="1" id="KW-0436">Ligase</keyword>
<name>A0A7G9YH73_9EURY</name>
<protein>
    <recommendedName>
        <fullName evidence="5">ATP-grasp domain-containing protein</fullName>
    </recommendedName>
</protein>
<dbReference type="PANTHER" id="PTHR43055">
    <property type="entry name" value="FORMATE-DEPENDENT PHOSPHORIBOSYLGLYCINAMIDE FORMYLTRANSFERASE"/>
    <property type="match status" value="1"/>
</dbReference>
<evidence type="ECO:0000256" key="1">
    <source>
        <dbReference type="ARBA" id="ARBA00022598"/>
    </source>
</evidence>
<dbReference type="PANTHER" id="PTHR43055:SF1">
    <property type="entry name" value="FORMATE-DEPENDENT PHOSPHORIBOSYLGLYCINAMIDE FORMYLTRANSFERASE"/>
    <property type="match status" value="1"/>
</dbReference>
<dbReference type="SUPFAM" id="SSF56059">
    <property type="entry name" value="Glutathione synthetase ATP-binding domain-like"/>
    <property type="match status" value="1"/>
</dbReference>
<keyword evidence="3 4" id="KW-0067">ATP-binding</keyword>
<evidence type="ECO:0000256" key="2">
    <source>
        <dbReference type="ARBA" id="ARBA00022741"/>
    </source>
</evidence>
<dbReference type="Gene3D" id="3.30.470.20">
    <property type="entry name" value="ATP-grasp fold, B domain"/>
    <property type="match status" value="1"/>
</dbReference>
<evidence type="ECO:0000313" key="6">
    <source>
        <dbReference type="EMBL" id="QNO47357.1"/>
    </source>
</evidence>
<feature type="domain" description="ATP-grasp" evidence="5">
    <location>
        <begin position="95"/>
        <end position="277"/>
    </location>
</feature>
<evidence type="ECO:0000256" key="3">
    <source>
        <dbReference type="ARBA" id="ARBA00022840"/>
    </source>
</evidence>
<dbReference type="AlphaFoldDB" id="A0A7G9YH73"/>
<dbReference type="GO" id="GO:0016874">
    <property type="term" value="F:ligase activity"/>
    <property type="evidence" value="ECO:0007669"/>
    <property type="project" value="UniProtKB-KW"/>
</dbReference>
<gene>
    <name evidence="6" type="ORF">LNGCCOLK_00034</name>
</gene>
<accession>A0A7G9YH73</accession>
<dbReference type="GO" id="GO:0005524">
    <property type="term" value="F:ATP binding"/>
    <property type="evidence" value="ECO:0007669"/>
    <property type="project" value="UniProtKB-UniRule"/>
</dbReference>
<dbReference type="PROSITE" id="PS50975">
    <property type="entry name" value="ATP_GRASP"/>
    <property type="match status" value="1"/>
</dbReference>
<dbReference type="InterPro" id="IPR016677">
    <property type="entry name" value="UCP016817_carboligase"/>
</dbReference>
<reference evidence="6" key="1">
    <citation type="submission" date="2020-06" db="EMBL/GenBank/DDBJ databases">
        <title>Unique genomic features of the anaerobic methanotrophic archaea.</title>
        <authorList>
            <person name="Chadwick G.L."/>
            <person name="Skennerton C.T."/>
            <person name="Laso-Perez R."/>
            <person name="Leu A.O."/>
            <person name="Speth D.R."/>
            <person name="Yu H."/>
            <person name="Morgan-Lang C."/>
            <person name="Hatzenpichler R."/>
            <person name="Goudeau D."/>
            <person name="Malmstrom R."/>
            <person name="Brazelton W.J."/>
            <person name="Woyke T."/>
            <person name="Hallam S.J."/>
            <person name="Tyson G.W."/>
            <person name="Wegener G."/>
            <person name="Boetius A."/>
            <person name="Orphan V."/>
        </authorList>
    </citation>
    <scope>NUCLEOTIDE SEQUENCE</scope>
</reference>
<evidence type="ECO:0000256" key="4">
    <source>
        <dbReference type="PROSITE-ProRule" id="PRU00409"/>
    </source>
</evidence>
<dbReference type="Pfam" id="PF02655">
    <property type="entry name" value="ATP-grasp_3"/>
    <property type="match status" value="1"/>
</dbReference>
<dbReference type="PIRSF" id="PIRSF016817">
    <property type="entry name" value="UCP016817_carboligase"/>
    <property type="match status" value="1"/>
</dbReference>
<keyword evidence="2 4" id="KW-0547">Nucleotide-binding</keyword>
<evidence type="ECO:0000259" key="5">
    <source>
        <dbReference type="PROSITE" id="PS50975"/>
    </source>
</evidence>
<proteinExistence type="predicted"/>
<dbReference type="GO" id="GO:0046872">
    <property type="term" value="F:metal ion binding"/>
    <property type="evidence" value="ECO:0007669"/>
    <property type="project" value="InterPro"/>
</dbReference>
<dbReference type="InterPro" id="IPR003806">
    <property type="entry name" value="ATP-grasp_PylC-type"/>
</dbReference>
<organism evidence="6">
    <name type="scientific">Candidatus Methanogaster sp. ANME-2c ERB4</name>
    <dbReference type="NCBI Taxonomy" id="2759911"/>
    <lineage>
        <taxon>Archaea</taxon>
        <taxon>Methanobacteriati</taxon>
        <taxon>Methanobacteriota</taxon>
        <taxon>Stenosarchaea group</taxon>
        <taxon>Methanomicrobia</taxon>
        <taxon>Methanosarcinales</taxon>
        <taxon>ANME-2 cluster</taxon>
        <taxon>Candidatus Methanogasteraceae</taxon>
        <taxon>Candidatus Methanogaster</taxon>
    </lineage>
</organism>
<sequence length="364" mass="39971">MKILIIGYSTRYLVCAGKRAGYTVYSLDHFGDVDLLRGADKYACFGEIADDDELLSILDQLNWDFDAIILGAGFEYADLEREGYRVLNNPPDIARSIGNKKSFAEKMSTLGFPHPEIYDIDDDFGYPVMVKPIYGVGGIENRLAYRREEISGCGGDLLIQEYIEGVPASVSVIATNEDAVAIAVNEQLIGTPWLSTHRFAYSGNVTPFRSEYDCEMQKIAVQVTRKLGLVGSNGVDFLITDKGPVVIEVNARFQGTLDTVEHVSRISVFDAHVKAFSGELPEIGPDTESGTGFAGKAIVFADRDLVIDEAVSERLAREPIRDIPQIGCKIPAGDPVTTVFCTGRTREQVLDGLKAAAWRIRRSV</sequence>